<protein>
    <recommendedName>
        <fullName evidence="7">LIM zinc-binding domain-containing protein</fullName>
    </recommendedName>
</protein>
<dbReference type="PANTHER" id="PTHR24207">
    <property type="entry name" value="ZYX102 PROTEIN"/>
    <property type="match status" value="1"/>
</dbReference>
<evidence type="ECO:0000256" key="5">
    <source>
        <dbReference type="PROSITE-ProRule" id="PRU00125"/>
    </source>
</evidence>
<evidence type="ECO:0000256" key="1">
    <source>
        <dbReference type="ARBA" id="ARBA00022723"/>
    </source>
</evidence>
<feature type="region of interest" description="Disordered" evidence="6">
    <location>
        <begin position="143"/>
        <end position="587"/>
    </location>
</feature>
<dbReference type="AlphaFoldDB" id="A0A507BFH1"/>
<dbReference type="SUPFAM" id="SSF57716">
    <property type="entry name" value="Glucocorticoid receptor-like (DNA-binding domain)"/>
    <property type="match status" value="1"/>
</dbReference>
<dbReference type="CDD" id="cd09397">
    <property type="entry name" value="LIM1_UF1"/>
    <property type="match status" value="1"/>
</dbReference>
<keyword evidence="9" id="KW-1185">Reference proteome</keyword>
<feature type="compositionally biased region" description="Basic and acidic residues" evidence="6">
    <location>
        <begin position="212"/>
        <end position="223"/>
    </location>
</feature>
<feature type="compositionally biased region" description="Low complexity" evidence="6">
    <location>
        <begin position="761"/>
        <end position="770"/>
    </location>
</feature>
<dbReference type="OrthoDB" id="1112565at2759"/>
<feature type="region of interest" description="Disordered" evidence="6">
    <location>
        <begin position="1"/>
        <end position="21"/>
    </location>
</feature>
<proteinExistence type="predicted"/>
<dbReference type="Pfam" id="PF00412">
    <property type="entry name" value="LIM"/>
    <property type="match status" value="2"/>
</dbReference>
<feature type="compositionally biased region" description="Basic and acidic residues" evidence="6">
    <location>
        <begin position="168"/>
        <end position="181"/>
    </location>
</feature>
<feature type="compositionally biased region" description="Low complexity" evidence="6">
    <location>
        <begin position="577"/>
        <end position="587"/>
    </location>
</feature>
<keyword evidence="3 5" id="KW-0862">Zinc</keyword>
<dbReference type="GO" id="GO:0046872">
    <property type="term" value="F:metal ion binding"/>
    <property type="evidence" value="ECO:0007669"/>
    <property type="project" value="UniProtKB-KW"/>
</dbReference>
<dbReference type="PANTHER" id="PTHR24207:SF2">
    <property type="entry name" value="ZYX102 PROTEIN"/>
    <property type="match status" value="1"/>
</dbReference>
<dbReference type="Proteomes" id="UP000319257">
    <property type="component" value="Unassembled WGS sequence"/>
</dbReference>
<feature type="compositionally biased region" description="Polar residues" evidence="6">
    <location>
        <begin position="188"/>
        <end position="203"/>
    </location>
</feature>
<evidence type="ECO:0000256" key="6">
    <source>
        <dbReference type="SAM" id="MobiDB-lite"/>
    </source>
</evidence>
<feature type="compositionally biased region" description="Basic and acidic residues" evidence="6">
    <location>
        <begin position="277"/>
        <end position="286"/>
    </location>
</feature>
<keyword evidence="4 5" id="KW-0440">LIM domain</keyword>
<feature type="domain" description="LIM zinc-binding" evidence="7">
    <location>
        <begin position="652"/>
        <end position="710"/>
    </location>
</feature>
<feature type="domain" description="LIM zinc-binding" evidence="7">
    <location>
        <begin position="588"/>
        <end position="651"/>
    </location>
</feature>
<gene>
    <name evidence="8" type="ORF">E0L32_000045</name>
</gene>
<dbReference type="GO" id="GO:0030695">
    <property type="term" value="F:GTPase regulator activity"/>
    <property type="evidence" value="ECO:0007669"/>
    <property type="project" value="UniProtKB-ARBA"/>
</dbReference>
<feature type="compositionally biased region" description="Gly residues" evidence="6">
    <location>
        <begin position="714"/>
        <end position="724"/>
    </location>
</feature>
<evidence type="ECO:0000313" key="9">
    <source>
        <dbReference type="Proteomes" id="UP000319257"/>
    </source>
</evidence>
<accession>A0A507BFH1</accession>
<reference evidence="8 9" key="1">
    <citation type="submission" date="2019-06" db="EMBL/GenBank/DDBJ databases">
        <title>Draft genome sequence of the filamentous fungus Phialemoniopsis curvata isolated from diesel fuel.</title>
        <authorList>
            <person name="Varaljay V.A."/>
            <person name="Lyon W.J."/>
            <person name="Crouch A.L."/>
            <person name="Drake C.E."/>
            <person name="Hollomon J.M."/>
            <person name="Nadeau L.J."/>
            <person name="Nunn H.S."/>
            <person name="Stevenson B.S."/>
            <person name="Bojanowski C.L."/>
            <person name="Crookes-Goodson W.J."/>
        </authorList>
    </citation>
    <scope>NUCLEOTIDE SEQUENCE [LARGE SCALE GENOMIC DNA]</scope>
    <source>
        <strain evidence="8 9">D216</strain>
    </source>
</reference>
<dbReference type="GeneID" id="41967492"/>
<feature type="compositionally biased region" description="Pro residues" evidence="6">
    <location>
        <begin position="725"/>
        <end position="739"/>
    </location>
</feature>
<feature type="compositionally biased region" description="Low complexity" evidence="6">
    <location>
        <begin position="454"/>
        <end position="482"/>
    </location>
</feature>
<dbReference type="InParanoid" id="A0A507BFH1"/>
<feature type="compositionally biased region" description="Polar residues" evidence="6">
    <location>
        <begin position="491"/>
        <end position="506"/>
    </location>
</feature>
<dbReference type="Gene3D" id="2.10.110.10">
    <property type="entry name" value="Cysteine Rich Protein"/>
    <property type="match status" value="2"/>
</dbReference>
<dbReference type="EMBL" id="SKBQ01000001">
    <property type="protein sequence ID" value="TPX15711.1"/>
    <property type="molecule type" value="Genomic_DNA"/>
</dbReference>
<evidence type="ECO:0000313" key="8">
    <source>
        <dbReference type="EMBL" id="TPX15711.1"/>
    </source>
</evidence>
<feature type="region of interest" description="Disordered" evidence="6">
    <location>
        <begin position="711"/>
        <end position="774"/>
    </location>
</feature>
<evidence type="ECO:0000256" key="4">
    <source>
        <dbReference type="ARBA" id="ARBA00023038"/>
    </source>
</evidence>
<evidence type="ECO:0000256" key="2">
    <source>
        <dbReference type="ARBA" id="ARBA00022737"/>
    </source>
</evidence>
<name>A0A507BFH1_9PEZI</name>
<feature type="compositionally biased region" description="Pro residues" evidence="6">
    <location>
        <begin position="368"/>
        <end position="380"/>
    </location>
</feature>
<feature type="compositionally biased region" description="Low complexity" evidence="6">
    <location>
        <begin position="545"/>
        <end position="559"/>
    </location>
</feature>
<dbReference type="PROSITE" id="PS50023">
    <property type="entry name" value="LIM_DOMAIN_2"/>
    <property type="match status" value="2"/>
</dbReference>
<dbReference type="InterPro" id="IPR001781">
    <property type="entry name" value="Znf_LIM"/>
</dbReference>
<evidence type="ECO:0000259" key="7">
    <source>
        <dbReference type="PROSITE" id="PS50023"/>
    </source>
</evidence>
<dbReference type="FunFam" id="2.10.110.10:FF:000105">
    <property type="entry name" value="Similar to LIM domain-containing protein"/>
    <property type="match status" value="1"/>
</dbReference>
<organism evidence="8 9">
    <name type="scientific">Thyridium curvatum</name>
    <dbReference type="NCBI Taxonomy" id="1093900"/>
    <lineage>
        <taxon>Eukaryota</taxon>
        <taxon>Fungi</taxon>
        <taxon>Dikarya</taxon>
        <taxon>Ascomycota</taxon>
        <taxon>Pezizomycotina</taxon>
        <taxon>Sordariomycetes</taxon>
        <taxon>Sordariomycetidae</taxon>
        <taxon>Thyridiales</taxon>
        <taxon>Thyridiaceae</taxon>
        <taxon>Thyridium</taxon>
    </lineage>
</organism>
<feature type="compositionally biased region" description="Polar residues" evidence="6">
    <location>
        <begin position="514"/>
        <end position="523"/>
    </location>
</feature>
<dbReference type="STRING" id="1093900.A0A507BFH1"/>
<dbReference type="PROSITE" id="PS00478">
    <property type="entry name" value="LIM_DOMAIN_1"/>
    <property type="match status" value="1"/>
</dbReference>
<dbReference type="RefSeq" id="XP_030997422.1">
    <property type="nucleotide sequence ID" value="XM_031138902.1"/>
</dbReference>
<evidence type="ECO:0000256" key="3">
    <source>
        <dbReference type="ARBA" id="ARBA00022833"/>
    </source>
</evidence>
<dbReference type="CDD" id="cd08368">
    <property type="entry name" value="LIM"/>
    <property type="match status" value="1"/>
</dbReference>
<dbReference type="SMART" id="SM00132">
    <property type="entry name" value="LIM"/>
    <property type="match status" value="2"/>
</dbReference>
<comment type="caution">
    <text evidence="8">The sequence shown here is derived from an EMBL/GenBank/DDBJ whole genome shotgun (WGS) entry which is preliminary data.</text>
</comment>
<feature type="compositionally biased region" description="Gly residues" evidence="6">
    <location>
        <begin position="748"/>
        <end position="760"/>
    </location>
</feature>
<keyword evidence="2" id="KW-0677">Repeat</keyword>
<keyword evidence="1 5" id="KW-0479">Metal-binding</keyword>
<sequence length="791" mass="84034">MRPSLYLRDTSRITSPGTPVPRRSPFSPTFWALGDLGLCIVHSSLRSVFTLRVSVPQYGSKHLIPGPAPSVAPFTLFPSLNCIFLHDLSRAQYPLLLRLVLDDCFPLSDCPTKPVVTNTESAASAPSSDSLDAFMPFNKSVHEKIGRVPPPPSVDTKAASMSTGLDVPTERGANERTDRSYYRAGQLTPHSLSSGSRSVSPQTPVGRPGGARNDDYAAPRIADDYDPAVQQPRRPGGYGEFDEPNGYGAEPMYPASPKLGGPDLLQRMNSIAPGPFEMKRRAEARAARGSNAGASEEGGNGPVRAPFPDERPGTSASMRSNGMPPPRMPRKDGYGGFGPPERPQDEFEPRPFGGQRAGTFPRPSDPTEQPPARAPSAPGPRPDRLRSSSSISDEPPLPTDRLRRPSAGMGADTSRPPPPRTSVVRPRTAGRDGGSVPAINLAEEFGIGNPYHTPSESMSSSTSSVSRPTNSSQSSPPRSVASDRSGRKPSDTSTFDTLMSDIQSSMDELKPSSLDRQFSSNSSSRDRYDPAVQAPQGLGRNRPRSPLASPSWDSSSPSSARNDPAVQAPSAGGGGNRQQQQQQQRSRGACKACGEAITGKSISSADGRLTGRYHKACFVCTTCRAPFASAEFYVHGDRPYCDHHYHERNGSLCGGCDGGIEGQYLADEGDKKYHPGCFRCGDCGVVLNDGYFDVSGRAYCEKDAWRRVQQPWLSGGGGGGGAGPGPGPGPGRGMPPPPGRRMSPAPGGPRGPGMGMGMGGLPSRPGLPMGNRLAAPMPRMEKRMTRLGMMG</sequence>